<dbReference type="EMBL" id="GBXM01096309">
    <property type="protein sequence ID" value="JAH12268.1"/>
    <property type="molecule type" value="Transcribed_RNA"/>
</dbReference>
<sequence length="59" mass="6625">MAVDYFGLVGWCSFHKSFASKAKLLHSHGGVQYLETEIRGFIMETHQLVKGPPPIHDVL</sequence>
<name>A0A0E9PDP8_ANGAN</name>
<accession>A0A0E9PDP8</accession>
<reference evidence="1" key="1">
    <citation type="submission" date="2014-11" db="EMBL/GenBank/DDBJ databases">
        <authorList>
            <person name="Amaro Gonzalez C."/>
        </authorList>
    </citation>
    <scope>NUCLEOTIDE SEQUENCE</scope>
</reference>
<reference evidence="1" key="2">
    <citation type="journal article" date="2015" name="Fish Shellfish Immunol.">
        <title>Early steps in the European eel (Anguilla anguilla)-Vibrio vulnificus interaction in the gills: Role of the RtxA13 toxin.</title>
        <authorList>
            <person name="Callol A."/>
            <person name="Pajuelo D."/>
            <person name="Ebbesson L."/>
            <person name="Teles M."/>
            <person name="MacKenzie S."/>
            <person name="Amaro C."/>
        </authorList>
    </citation>
    <scope>NUCLEOTIDE SEQUENCE</scope>
</reference>
<dbReference type="EMBL" id="GBXM01106609">
    <property type="protein sequence ID" value="JAH01968.1"/>
    <property type="molecule type" value="Transcribed_RNA"/>
</dbReference>
<protein>
    <submittedName>
        <fullName evidence="1">Uncharacterized protein</fullName>
    </submittedName>
</protein>
<organism evidence="1">
    <name type="scientific">Anguilla anguilla</name>
    <name type="common">European freshwater eel</name>
    <name type="synonym">Muraena anguilla</name>
    <dbReference type="NCBI Taxonomy" id="7936"/>
    <lineage>
        <taxon>Eukaryota</taxon>
        <taxon>Metazoa</taxon>
        <taxon>Chordata</taxon>
        <taxon>Craniata</taxon>
        <taxon>Vertebrata</taxon>
        <taxon>Euteleostomi</taxon>
        <taxon>Actinopterygii</taxon>
        <taxon>Neopterygii</taxon>
        <taxon>Teleostei</taxon>
        <taxon>Anguilliformes</taxon>
        <taxon>Anguillidae</taxon>
        <taxon>Anguilla</taxon>
    </lineage>
</organism>
<evidence type="ECO:0000313" key="1">
    <source>
        <dbReference type="EMBL" id="JAH01968.1"/>
    </source>
</evidence>
<proteinExistence type="predicted"/>
<dbReference type="AlphaFoldDB" id="A0A0E9PDP8"/>